<dbReference type="InterPro" id="IPR015421">
    <property type="entry name" value="PyrdxlP-dep_Trfase_major"/>
</dbReference>
<dbReference type="PANTHER" id="PTHR43713">
    <property type="entry name" value="GLUTAMATE-1-SEMIALDEHYDE 2,1-AMINOMUTASE"/>
    <property type="match status" value="1"/>
</dbReference>
<keyword evidence="7" id="KW-0963">Cytoplasm</keyword>
<dbReference type="NCBIfam" id="NF000818">
    <property type="entry name" value="PRK00062.1"/>
    <property type="match status" value="1"/>
</dbReference>
<feature type="modified residue" description="N6-(pyridoxal phosphate)lysine" evidence="7">
    <location>
        <position position="284"/>
    </location>
</feature>
<dbReference type="GO" id="GO:0008483">
    <property type="term" value="F:transaminase activity"/>
    <property type="evidence" value="ECO:0007669"/>
    <property type="project" value="InterPro"/>
</dbReference>
<dbReference type="Pfam" id="PF00202">
    <property type="entry name" value="Aminotran_3"/>
    <property type="match status" value="1"/>
</dbReference>
<dbReference type="UniPathway" id="UPA00251">
    <property type="reaction ID" value="UER00317"/>
</dbReference>
<keyword evidence="9" id="KW-1185">Reference proteome</keyword>
<keyword evidence="5 7" id="KW-0413">Isomerase</keyword>
<reference evidence="8" key="1">
    <citation type="journal article" date="2019" name="PLoS Negl. Trop. Dis.">
        <title>Revisiting the worldwide diversity of Leptospira species in the environment.</title>
        <authorList>
            <person name="Vincent A.T."/>
            <person name="Schiettekatte O."/>
            <person name="Bourhy P."/>
            <person name="Veyrier F.J."/>
            <person name="Picardeau M."/>
        </authorList>
    </citation>
    <scope>NUCLEOTIDE SEQUENCE [LARGE SCALE GENOMIC DNA]</scope>
    <source>
        <strain evidence="8">201800299</strain>
    </source>
</reference>
<sequence>MNGIDRDTAREKAGSNFWKGKTSQELFERSKRVAPGGVHSPVRSFRSVGGTPVFFASAEGATLTDIEGKKYIDYCLSFGPLILGHRDPEIEEVVRETAGIAWSFGAAEPYSLELAEWITQEIPWAEKVRFVNSGTEAVMSALRVARAATGREKILKFDGCYHGHSDALLVKAGSGLAGESSSDSAGISAHSIANTLVLPLDDENALQRLFETEGKNIAAVIIEPLPANYGLLIQRNEFIFKIVELARKNGTLVVFDEVISGFRTGLRGMSGLLGVAPDLVTYGKIIGGGFPVGCYAGKKELLDLVAPSGPVYQAGTLSGSPFGMRAGLATLQKAKRESVYEVLEKRTKVLSEGLVELLNTKSDRPWEAVTHSSLFWLRAKTLSPVRRIETIPEGHKEAFAKVFHVFLNNGIYLAPSGYEVGFLSWAHTDETVAETLSIAEKALKSV</sequence>
<keyword evidence="6 7" id="KW-0627">Porphyrin biosynthesis</keyword>
<dbReference type="Gene3D" id="3.90.1150.10">
    <property type="entry name" value="Aspartate Aminotransferase, domain 1"/>
    <property type="match status" value="1"/>
</dbReference>
<dbReference type="EMBL" id="RQFA01000010">
    <property type="protein sequence ID" value="TGK38378.1"/>
    <property type="molecule type" value="Genomic_DNA"/>
</dbReference>
<comment type="caution">
    <text evidence="8">The sequence shown here is derived from an EMBL/GenBank/DDBJ whole genome shotgun (WGS) entry which is preliminary data.</text>
</comment>
<dbReference type="InterPro" id="IPR015424">
    <property type="entry name" value="PyrdxlP-dep_Trfase"/>
</dbReference>
<comment type="pathway">
    <text evidence="2">Porphyrin-containing compound metabolism; protoporphyrin-IX biosynthesis; 5-aminolevulinate from L-glutamyl-tRNA(Glu): step 2/2.</text>
</comment>
<dbReference type="Gene3D" id="3.40.640.10">
    <property type="entry name" value="Type I PLP-dependent aspartate aminotransferase-like (Major domain)"/>
    <property type="match status" value="1"/>
</dbReference>
<dbReference type="GO" id="GO:0030170">
    <property type="term" value="F:pyridoxal phosphate binding"/>
    <property type="evidence" value="ECO:0007669"/>
    <property type="project" value="InterPro"/>
</dbReference>
<dbReference type="FunFam" id="3.40.640.10:FF:000021">
    <property type="entry name" value="Glutamate-1-semialdehyde 2,1-aminomutase"/>
    <property type="match status" value="1"/>
</dbReference>
<evidence type="ECO:0000313" key="8">
    <source>
        <dbReference type="EMBL" id="TGK38378.1"/>
    </source>
</evidence>
<protein>
    <recommendedName>
        <fullName evidence="7">Glutamate-1-semialdehyde 2,1-aminomutase</fullName>
        <shortName evidence="7">GSA</shortName>
        <ecNumber evidence="7">5.4.3.8</ecNumber>
    </recommendedName>
    <alternativeName>
        <fullName evidence="7">Glutamate-1-semialdehyde aminotransferase</fullName>
        <shortName evidence="7">GSA-AT</shortName>
    </alternativeName>
</protein>
<evidence type="ECO:0000256" key="2">
    <source>
        <dbReference type="ARBA" id="ARBA00004819"/>
    </source>
</evidence>
<dbReference type="GO" id="GO:0006782">
    <property type="term" value="P:protoporphyrinogen IX biosynthetic process"/>
    <property type="evidence" value="ECO:0007669"/>
    <property type="project" value="UniProtKB-UniRule"/>
</dbReference>
<dbReference type="AlphaFoldDB" id="A0A5F1YYG1"/>
<dbReference type="HAMAP" id="MF_00375">
    <property type="entry name" value="HemL_aminotrans_3"/>
    <property type="match status" value="1"/>
</dbReference>
<evidence type="ECO:0000256" key="4">
    <source>
        <dbReference type="ARBA" id="ARBA00022898"/>
    </source>
</evidence>
<dbReference type="InterPro" id="IPR015422">
    <property type="entry name" value="PyrdxlP-dep_Trfase_small"/>
</dbReference>
<dbReference type="GO" id="GO:0042286">
    <property type="term" value="F:glutamate-1-semialdehyde 2,1-aminomutase activity"/>
    <property type="evidence" value="ECO:0007669"/>
    <property type="project" value="UniProtKB-UniRule"/>
</dbReference>
<comment type="subcellular location">
    <subcellularLocation>
        <location evidence="7">Cytoplasm</location>
    </subcellularLocation>
</comment>
<evidence type="ECO:0000256" key="3">
    <source>
        <dbReference type="ARBA" id="ARBA00008981"/>
    </source>
</evidence>
<dbReference type="EC" id="5.4.3.8" evidence="7"/>
<dbReference type="PANTHER" id="PTHR43713:SF3">
    <property type="entry name" value="GLUTAMATE-1-SEMIALDEHYDE 2,1-AMINOMUTASE 1, CHLOROPLASTIC-RELATED"/>
    <property type="match status" value="1"/>
</dbReference>
<organism evidence="8 9">
    <name type="scientific">Leptospira gomenensis</name>
    <dbReference type="NCBI Taxonomy" id="2484974"/>
    <lineage>
        <taxon>Bacteria</taxon>
        <taxon>Pseudomonadati</taxon>
        <taxon>Spirochaetota</taxon>
        <taxon>Spirochaetia</taxon>
        <taxon>Leptospirales</taxon>
        <taxon>Leptospiraceae</taxon>
        <taxon>Leptospira</taxon>
    </lineage>
</organism>
<evidence type="ECO:0000256" key="7">
    <source>
        <dbReference type="HAMAP-Rule" id="MF_00375"/>
    </source>
</evidence>
<comment type="similarity">
    <text evidence="3 7">Belongs to the class-III pyridoxal-phosphate-dependent aminotransferase family. HemL subfamily.</text>
</comment>
<keyword evidence="4 7" id="KW-0663">Pyridoxal phosphate</keyword>
<accession>A0A5F1YYG1</accession>
<name>A0A5F1YYG1_9LEPT</name>
<dbReference type="GO" id="GO:0005737">
    <property type="term" value="C:cytoplasm"/>
    <property type="evidence" value="ECO:0007669"/>
    <property type="project" value="UniProtKB-SubCell"/>
</dbReference>
<comment type="catalytic activity">
    <reaction evidence="7">
        <text>(S)-4-amino-5-oxopentanoate = 5-aminolevulinate</text>
        <dbReference type="Rhea" id="RHEA:14265"/>
        <dbReference type="ChEBI" id="CHEBI:57501"/>
        <dbReference type="ChEBI" id="CHEBI:356416"/>
        <dbReference type="EC" id="5.4.3.8"/>
    </reaction>
</comment>
<dbReference type="OrthoDB" id="9807885at2"/>
<dbReference type="CDD" id="cd00610">
    <property type="entry name" value="OAT_like"/>
    <property type="match status" value="1"/>
</dbReference>
<evidence type="ECO:0000256" key="5">
    <source>
        <dbReference type="ARBA" id="ARBA00023235"/>
    </source>
</evidence>
<dbReference type="SUPFAM" id="SSF53383">
    <property type="entry name" value="PLP-dependent transferases"/>
    <property type="match status" value="1"/>
</dbReference>
<evidence type="ECO:0000313" key="9">
    <source>
        <dbReference type="Proteomes" id="UP000298277"/>
    </source>
</evidence>
<dbReference type="InterPro" id="IPR004639">
    <property type="entry name" value="4pyrrol_synth_GluAld_NH2Trfase"/>
</dbReference>
<gene>
    <name evidence="7" type="primary">hemL</name>
    <name evidence="8" type="ORF">EHQ17_01670</name>
</gene>
<evidence type="ECO:0000256" key="6">
    <source>
        <dbReference type="ARBA" id="ARBA00023244"/>
    </source>
</evidence>
<proteinExistence type="inferred from homology"/>
<dbReference type="Proteomes" id="UP000298277">
    <property type="component" value="Unassembled WGS sequence"/>
</dbReference>
<dbReference type="RefSeq" id="WP_135591829.1">
    <property type="nucleotide sequence ID" value="NZ_RQEZ01000003.1"/>
</dbReference>
<evidence type="ECO:0000256" key="1">
    <source>
        <dbReference type="ARBA" id="ARBA00001933"/>
    </source>
</evidence>
<dbReference type="InterPro" id="IPR049704">
    <property type="entry name" value="Aminotrans_3_PPA_site"/>
</dbReference>
<dbReference type="PROSITE" id="PS00600">
    <property type="entry name" value="AA_TRANSFER_CLASS_3"/>
    <property type="match status" value="1"/>
</dbReference>
<comment type="subunit">
    <text evidence="7">Homodimer.</text>
</comment>
<comment type="cofactor">
    <cofactor evidence="1 7">
        <name>pyridoxal 5'-phosphate</name>
        <dbReference type="ChEBI" id="CHEBI:597326"/>
    </cofactor>
</comment>
<dbReference type="InterPro" id="IPR005814">
    <property type="entry name" value="Aminotrans_3"/>
</dbReference>